<reference evidence="2" key="1">
    <citation type="submission" date="2014-09" db="EMBL/GenBank/DDBJ databases">
        <authorList>
            <person name="Mudge J."/>
            <person name="Ramaraj T."/>
            <person name="Lindquist I.E."/>
            <person name="Bharti A.K."/>
            <person name="Sundararajan A."/>
            <person name="Cameron C.T."/>
            <person name="Woodward J.E."/>
            <person name="May G.D."/>
            <person name="Brubaker C."/>
            <person name="Broadhvest J."/>
            <person name="Wilkins T.A."/>
        </authorList>
    </citation>
    <scope>NUCLEOTIDE SEQUENCE</scope>
    <source>
        <strain evidence="2">cv. AKA8401</strain>
    </source>
</reference>
<evidence type="ECO:0000313" key="1">
    <source>
        <dbReference type="EMBL" id="KHG04638.1"/>
    </source>
</evidence>
<keyword evidence="2" id="KW-1185">Reference proteome</keyword>
<comment type="caution">
    <text evidence="1">The sequence shown here is derived from an EMBL/GenBank/DDBJ whole genome shotgun (WGS) entry which is preliminary data.</text>
</comment>
<dbReference type="EMBL" id="JRRC01415696">
    <property type="protein sequence ID" value="KHG04638.1"/>
    <property type="molecule type" value="Genomic_DNA"/>
</dbReference>
<gene>
    <name evidence="1" type="ORF">F383_29710</name>
</gene>
<accession>A0A0B0MR92</accession>
<evidence type="ECO:0000313" key="2">
    <source>
        <dbReference type="Proteomes" id="UP000032142"/>
    </source>
</evidence>
<dbReference type="Proteomes" id="UP000032142">
    <property type="component" value="Unassembled WGS sequence"/>
</dbReference>
<protein>
    <submittedName>
        <fullName evidence="1">Uncharacterized protein</fullName>
    </submittedName>
</protein>
<proteinExistence type="predicted"/>
<organism evidence="1 2">
    <name type="scientific">Gossypium arboreum</name>
    <name type="common">Tree cotton</name>
    <name type="synonym">Gossypium nanking</name>
    <dbReference type="NCBI Taxonomy" id="29729"/>
    <lineage>
        <taxon>Eukaryota</taxon>
        <taxon>Viridiplantae</taxon>
        <taxon>Streptophyta</taxon>
        <taxon>Embryophyta</taxon>
        <taxon>Tracheophyta</taxon>
        <taxon>Spermatophyta</taxon>
        <taxon>Magnoliopsida</taxon>
        <taxon>eudicotyledons</taxon>
        <taxon>Gunneridae</taxon>
        <taxon>Pentapetalae</taxon>
        <taxon>rosids</taxon>
        <taxon>malvids</taxon>
        <taxon>Malvales</taxon>
        <taxon>Malvaceae</taxon>
        <taxon>Malvoideae</taxon>
        <taxon>Gossypium</taxon>
    </lineage>
</organism>
<name>A0A0B0MR92_GOSAR</name>
<dbReference type="AlphaFoldDB" id="A0A0B0MR92"/>
<sequence length="34" mass="3892">MGIQTKETWSCPNPCTCLCNTLNWVTRPRHTPVC</sequence>